<reference evidence="2 3" key="1">
    <citation type="journal article" date="2023" name="Life. Sci Alliance">
        <title>Evolutionary insights into 3D genome organization and epigenetic landscape of Vigna mungo.</title>
        <authorList>
            <person name="Junaid A."/>
            <person name="Singh B."/>
            <person name="Bhatia S."/>
        </authorList>
    </citation>
    <scope>NUCLEOTIDE SEQUENCE [LARGE SCALE GENOMIC DNA]</scope>
    <source>
        <strain evidence="2">Urdbean</strain>
    </source>
</reference>
<feature type="compositionally biased region" description="Polar residues" evidence="1">
    <location>
        <begin position="93"/>
        <end position="102"/>
    </location>
</feature>
<evidence type="ECO:0000256" key="1">
    <source>
        <dbReference type="SAM" id="MobiDB-lite"/>
    </source>
</evidence>
<accession>A0AAQ3N293</accession>
<sequence>MKQQDYNIQKCFKYVYLLFTSMTSITGEKIVVNIITLQQLPHLSKVEKCLKLFIRISSERYCLGRNTRMILFDYTFTFAFVTMIIKDEEASCSENEQQQQPKENWEEKQYIV</sequence>
<dbReference type="AlphaFoldDB" id="A0AAQ3N293"/>
<feature type="region of interest" description="Disordered" evidence="1">
    <location>
        <begin position="93"/>
        <end position="112"/>
    </location>
</feature>
<protein>
    <submittedName>
        <fullName evidence="2">Uncharacterized protein</fullName>
    </submittedName>
</protein>
<organism evidence="2 3">
    <name type="scientific">Vigna mungo</name>
    <name type="common">Black gram</name>
    <name type="synonym">Phaseolus mungo</name>
    <dbReference type="NCBI Taxonomy" id="3915"/>
    <lineage>
        <taxon>Eukaryota</taxon>
        <taxon>Viridiplantae</taxon>
        <taxon>Streptophyta</taxon>
        <taxon>Embryophyta</taxon>
        <taxon>Tracheophyta</taxon>
        <taxon>Spermatophyta</taxon>
        <taxon>Magnoliopsida</taxon>
        <taxon>eudicotyledons</taxon>
        <taxon>Gunneridae</taxon>
        <taxon>Pentapetalae</taxon>
        <taxon>rosids</taxon>
        <taxon>fabids</taxon>
        <taxon>Fabales</taxon>
        <taxon>Fabaceae</taxon>
        <taxon>Papilionoideae</taxon>
        <taxon>50 kb inversion clade</taxon>
        <taxon>NPAAA clade</taxon>
        <taxon>indigoferoid/millettioid clade</taxon>
        <taxon>Phaseoleae</taxon>
        <taxon>Vigna</taxon>
    </lineage>
</organism>
<gene>
    <name evidence="2" type="ORF">V8G54_022629</name>
</gene>
<evidence type="ECO:0000313" key="2">
    <source>
        <dbReference type="EMBL" id="WVZ01823.1"/>
    </source>
</evidence>
<dbReference type="Proteomes" id="UP001374535">
    <property type="component" value="Chromosome 7"/>
</dbReference>
<evidence type="ECO:0000313" key="3">
    <source>
        <dbReference type="Proteomes" id="UP001374535"/>
    </source>
</evidence>
<proteinExistence type="predicted"/>
<name>A0AAQ3N293_VIGMU</name>
<feature type="compositionally biased region" description="Basic and acidic residues" evidence="1">
    <location>
        <begin position="103"/>
        <end position="112"/>
    </location>
</feature>
<dbReference type="EMBL" id="CP144694">
    <property type="protein sequence ID" value="WVZ01823.1"/>
    <property type="molecule type" value="Genomic_DNA"/>
</dbReference>
<keyword evidence="3" id="KW-1185">Reference proteome</keyword>